<keyword evidence="1" id="KW-0472">Membrane</keyword>
<dbReference type="Proteomes" id="UP000050277">
    <property type="component" value="Unassembled WGS sequence"/>
</dbReference>
<sequence length="149" mass="17294">MRELIKFLIACLLVVGSCIGISFWAWGPPIRDDLPVTLHEGDLYDKWQQSESADPTRLYFEVTLYQSKFWKDVNVELRSKPALDLQLEPLDSKRIRPYESFVVRGSILREFAAPEDSIEFILHGMHGQKARTRWLDSQLMLDGNTLIVR</sequence>
<dbReference type="PROSITE" id="PS51257">
    <property type="entry name" value="PROKAR_LIPOPROTEIN"/>
    <property type="match status" value="1"/>
</dbReference>
<keyword evidence="1" id="KW-0812">Transmembrane</keyword>
<dbReference type="EMBL" id="LGKP01000003">
    <property type="protein sequence ID" value="KPL91916.1"/>
    <property type="molecule type" value="Genomic_DNA"/>
</dbReference>
<dbReference type="AlphaFoldDB" id="A0A0P6Z3V9"/>
<evidence type="ECO:0008006" key="4">
    <source>
        <dbReference type="Google" id="ProtNLM"/>
    </source>
</evidence>
<evidence type="ECO:0000256" key="1">
    <source>
        <dbReference type="SAM" id="Phobius"/>
    </source>
</evidence>
<feature type="transmembrane region" description="Helical" evidence="1">
    <location>
        <begin position="7"/>
        <end position="26"/>
    </location>
</feature>
<evidence type="ECO:0000313" key="2">
    <source>
        <dbReference type="EMBL" id="KPL91916.1"/>
    </source>
</evidence>
<accession>A0A0P6Z3V9</accession>
<organism evidence="2 3">
    <name type="scientific">Herpetosiphon geysericola</name>
    <dbReference type="NCBI Taxonomy" id="70996"/>
    <lineage>
        <taxon>Bacteria</taxon>
        <taxon>Bacillati</taxon>
        <taxon>Chloroflexota</taxon>
        <taxon>Chloroflexia</taxon>
        <taxon>Herpetosiphonales</taxon>
        <taxon>Herpetosiphonaceae</taxon>
        <taxon>Herpetosiphon</taxon>
    </lineage>
</organism>
<gene>
    <name evidence="2" type="ORF">SE18_00745</name>
</gene>
<evidence type="ECO:0000313" key="3">
    <source>
        <dbReference type="Proteomes" id="UP000050277"/>
    </source>
</evidence>
<dbReference type="RefSeq" id="WP_054532503.1">
    <property type="nucleotide sequence ID" value="NZ_LGKP01000003.1"/>
</dbReference>
<name>A0A0P6Z3V9_9CHLR</name>
<keyword evidence="1" id="KW-1133">Transmembrane helix</keyword>
<proteinExistence type="predicted"/>
<reference evidence="2 3" key="1">
    <citation type="submission" date="2015-07" db="EMBL/GenBank/DDBJ databases">
        <title>Whole genome sequence of Herpetosiphon geysericola DSM 7119.</title>
        <authorList>
            <person name="Hemp J."/>
            <person name="Ward L.M."/>
            <person name="Pace L.A."/>
            <person name="Fischer W.W."/>
        </authorList>
    </citation>
    <scope>NUCLEOTIDE SEQUENCE [LARGE SCALE GENOMIC DNA]</scope>
    <source>
        <strain evidence="2 3">DSM 7119</strain>
    </source>
</reference>
<comment type="caution">
    <text evidence="2">The sequence shown here is derived from an EMBL/GenBank/DDBJ whole genome shotgun (WGS) entry which is preliminary data.</text>
</comment>
<keyword evidence="3" id="KW-1185">Reference proteome</keyword>
<dbReference type="OrthoDB" id="9827657at2"/>
<protein>
    <recommendedName>
        <fullName evidence="4">Lipoprotein</fullName>
    </recommendedName>
</protein>